<feature type="compositionally biased region" description="Low complexity" evidence="1">
    <location>
        <begin position="74"/>
        <end position="87"/>
    </location>
</feature>
<organism evidence="3 4">
    <name type="scientific">Polypedilum vanderplanki</name>
    <name type="common">Sleeping chironomid midge</name>
    <dbReference type="NCBI Taxonomy" id="319348"/>
    <lineage>
        <taxon>Eukaryota</taxon>
        <taxon>Metazoa</taxon>
        <taxon>Ecdysozoa</taxon>
        <taxon>Arthropoda</taxon>
        <taxon>Hexapoda</taxon>
        <taxon>Insecta</taxon>
        <taxon>Pterygota</taxon>
        <taxon>Neoptera</taxon>
        <taxon>Endopterygota</taxon>
        <taxon>Diptera</taxon>
        <taxon>Nematocera</taxon>
        <taxon>Chironomoidea</taxon>
        <taxon>Chironomidae</taxon>
        <taxon>Chironominae</taxon>
        <taxon>Polypedilum</taxon>
        <taxon>Polypedilum</taxon>
    </lineage>
</organism>
<gene>
    <name evidence="3" type="ORF">PVAND_005747</name>
</gene>
<keyword evidence="4" id="KW-1185">Reference proteome</keyword>
<feature type="compositionally biased region" description="Basic and acidic residues" evidence="1">
    <location>
        <begin position="61"/>
        <end position="73"/>
    </location>
</feature>
<name>A0A9J6C106_POLVA</name>
<comment type="caution">
    <text evidence="3">The sequence shown here is derived from an EMBL/GenBank/DDBJ whole genome shotgun (WGS) entry which is preliminary data.</text>
</comment>
<evidence type="ECO:0000313" key="4">
    <source>
        <dbReference type="Proteomes" id="UP001107558"/>
    </source>
</evidence>
<keyword evidence="2" id="KW-0732">Signal</keyword>
<evidence type="ECO:0000313" key="3">
    <source>
        <dbReference type="EMBL" id="KAG5675881.1"/>
    </source>
</evidence>
<sequence>MNSKIVIICLIIVTIDAKPVIKDNSKRTVNKNVIENVQFKAIGHNWMSPYQRINISAKLNNRNEERRRHEATRPTKSTTTTTTKPSTINPLCMPHIVKVEIPSQPFYPPFTSKDWSPGSGR</sequence>
<evidence type="ECO:0000256" key="2">
    <source>
        <dbReference type="SAM" id="SignalP"/>
    </source>
</evidence>
<feature type="chain" id="PRO_5039904308" description="Secreted protein" evidence="2">
    <location>
        <begin position="18"/>
        <end position="121"/>
    </location>
</feature>
<proteinExistence type="predicted"/>
<feature type="region of interest" description="Disordered" evidence="1">
    <location>
        <begin position="59"/>
        <end position="89"/>
    </location>
</feature>
<evidence type="ECO:0008006" key="5">
    <source>
        <dbReference type="Google" id="ProtNLM"/>
    </source>
</evidence>
<dbReference type="Proteomes" id="UP001107558">
    <property type="component" value="Chromosome 2"/>
</dbReference>
<feature type="signal peptide" evidence="2">
    <location>
        <begin position="1"/>
        <end position="17"/>
    </location>
</feature>
<dbReference type="EMBL" id="JADBJN010000002">
    <property type="protein sequence ID" value="KAG5675881.1"/>
    <property type="molecule type" value="Genomic_DNA"/>
</dbReference>
<accession>A0A9J6C106</accession>
<evidence type="ECO:0000256" key="1">
    <source>
        <dbReference type="SAM" id="MobiDB-lite"/>
    </source>
</evidence>
<reference evidence="3" key="1">
    <citation type="submission" date="2021-03" db="EMBL/GenBank/DDBJ databases">
        <title>Chromosome level genome of the anhydrobiotic midge Polypedilum vanderplanki.</title>
        <authorList>
            <person name="Yoshida Y."/>
            <person name="Kikawada T."/>
            <person name="Gusev O."/>
        </authorList>
    </citation>
    <scope>NUCLEOTIDE SEQUENCE</scope>
    <source>
        <strain evidence="3">NIAS01</strain>
        <tissue evidence="3">Whole body or cell culture</tissue>
    </source>
</reference>
<dbReference type="AlphaFoldDB" id="A0A9J6C106"/>
<protein>
    <recommendedName>
        <fullName evidence="5">Secreted protein</fullName>
    </recommendedName>
</protein>